<evidence type="ECO:0000313" key="4">
    <source>
        <dbReference type="Proteomes" id="UP000011082"/>
    </source>
</evidence>
<dbReference type="STRING" id="993615.L2GMC7"/>
<dbReference type="Proteomes" id="UP000011082">
    <property type="component" value="Unassembled WGS sequence"/>
</dbReference>
<keyword evidence="1" id="KW-0472">Membrane</keyword>
<dbReference type="AlphaFoldDB" id="L2GMC7"/>
<dbReference type="HOGENOM" id="CLU_1035131_0_0_1"/>
<feature type="transmembrane region" description="Helical" evidence="1">
    <location>
        <begin position="91"/>
        <end position="106"/>
    </location>
</feature>
<protein>
    <recommendedName>
        <fullName evidence="2">SUN domain-containing protein</fullName>
    </recommendedName>
</protein>
<dbReference type="VEuPathDB" id="MicrosporidiaDB:VICG_01141"/>
<evidence type="ECO:0000259" key="2">
    <source>
        <dbReference type="Pfam" id="PF07738"/>
    </source>
</evidence>
<dbReference type="Pfam" id="PF07738">
    <property type="entry name" value="Sad1_UNC"/>
    <property type="match status" value="1"/>
</dbReference>
<proteinExistence type="predicted"/>
<keyword evidence="1" id="KW-0812">Transmembrane</keyword>
<sequence>MNKRQKLRVRTSESSTFLQRDKSGMDYTRDSSIVVPPKISMEPRASEVKNEDSLDFGSFDDFDVKAEEKPWKLHEMVFLSFSNLCYYARRYWTYMIILGFFIFLNMKPSDYQFLLDEIEKLKRENLVLQSIHKVENIADISFGTAVSDHSEIYRYGFFKTTVSDPNSIIEPGLGSLPLVGQSGFFEIKLRLTSTVKKIGVYHPETANPASAFRDFLVVAGGKEFNFTFGGKGYEEFILNDITTNSIRIEYENNHGEPKYTCIYRIFVFA</sequence>
<dbReference type="RefSeq" id="XP_007604587.1">
    <property type="nucleotide sequence ID" value="XM_007604525.1"/>
</dbReference>
<keyword evidence="4" id="KW-1185">Reference proteome</keyword>
<keyword evidence="1" id="KW-1133">Transmembrane helix</keyword>
<name>L2GMC7_VITCO</name>
<dbReference type="Gene3D" id="2.60.120.260">
    <property type="entry name" value="Galactose-binding domain-like"/>
    <property type="match status" value="1"/>
</dbReference>
<dbReference type="OrthoDB" id="2190654at2759"/>
<dbReference type="GeneID" id="19881852"/>
<organism evidence="3 4">
    <name type="scientific">Vittaforma corneae (strain ATCC 50505)</name>
    <name type="common">Microsporidian parasite</name>
    <name type="synonym">Nosema corneum</name>
    <dbReference type="NCBI Taxonomy" id="993615"/>
    <lineage>
        <taxon>Eukaryota</taxon>
        <taxon>Fungi</taxon>
        <taxon>Fungi incertae sedis</taxon>
        <taxon>Microsporidia</taxon>
        <taxon>Nosematidae</taxon>
        <taxon>Vittaforma</taxon>
    </lineage>
</organism>
<gene>
    <name evidence="3" type="ORF">VICG_01141</name>
</gene>
<feature type="domain" description="SUN" evidence="2">
    <location>
        <begin position="178"/>
        <end position="268"/>
    </location>
</feature>
<dbReference type="EMBL" id="JH370138">
    <property type="protein sequence ID" value="ELA41789.1"/>
    <property type="molecule type" value="Genomic_DNA"/>
</dbReference>
<dbReference type="InParanoid" id="L2GMC7"/>
<reference evidence="4" key="1">
    <citation type="submission" date="2011-05" db="EMBL/GenBank/DDBJ databases">
        <title>The genome sequence of Vittaforma corneae strain ATCC 50505.</title>
        <authorList>
            <consortium name="The Broad Institute Genome Sequencing Platform"/>
            <person name="Cuomo C."/>
            <person name="Didier E."/>
            <person name="Bowers L."/>
            <person name="Young S.K."/>
            <person name="Zeng Q."/>
            <person name="Gargeya S."/>
            <person name="Fitzgerald M."/>
            <person name="Haas B."/>
            <person name="Abouelleil A."/>
            <person name="Alvarado L."/>
            <person name="Arachchi H.M."/>
            <person name="Berlin A."/>
            <person name="Chapman S.B."/>
            <person name="Gearin G."/>
            <person name="Goldberg J."/>
            <person name="Griggs A."/>
            <person name="Gujja S."/>
            <person name="Hansen M."/>
            <person name="Heiman D."/>
            <person name="Howarth C."/>
            <person name="Larimer J."/>
            <person name="Lui A."/>
            <person name="MacDonald P.J.P."/>
            <person name="McCowen C."/>
            <person name="Montmayeur A."/>
            <person name="Murphy C."/>
            <person name="Neiman D."/>
            <person name="Pearson M."/>
            <person name="Priest M."/>
            <person name="Roberts A."/>
            <person name="Saif S."/>
            <person name="Shea T."/>
            <person name="Sisk P."/>
            <person name="Stolte C."/>
            <person name="Sykes S."/>
            <person name="Wortman J."/>
            <person name="Nusbaum C."/>
            <person name="Birren B."/>
        </authorList>
    </citation>
    <scope>NUCLEOTIDE SEQUENCE [LARGE SCALE GENOMIC DNA]</scope>
    <source>
        <strain evidence="4">ATCC 50505</strain>
    </source>
</reference>
<evidence type="ECO:0000313" key="3">
    <source>
        <dbReference type="EMBL" id="ELA41789.1"/>
    </source>
</evidence>
<dbReference type="InterPro" id="IPR012919">
    <property type="entry name" value="SUN_dom"/>
</dbReference>
<accession>L2GMC7</accession>
<evidence type="ECO:0000256" key="1">
    <source>
        <dbReference type="SAM" id="Phobius"/>
    </source>
</evidence>